<evidence type="ECO:0000313" key="4">
    <source>
        <dbReference type="Proteomes" id="UP000818624"/>
    </source>
</evidence>
<organism evidence="3 4">
    <name type="scientific">Malassezia furfur</name>
    <name type="common">Pityriasis versicolor infection agent</name>
    <name type="synonym">Pityrosporum furfur</name>
    <dbReference type="NCBI Taxonomy" id="55194"/>
    <lineage>
        <taxon>Eukaryota</taxon>
        <taxon>Fungi</taxon>
        <taxon>Dikarya</taxon>
        <taxon>Basidiomycota</taxon>
        <taxon>Ustilaginomycotina</taxon>
        <taxon>Malasseziomycetes</taxon>
        <taxon>Malasseziales</taxon>
        <taxon>Malasseziaceae</taxon>
        <taxon>Malassezia</taxon>
    </lineage>
</organism>
<reference evidence="3 4" key="1">
    <citation type="journal article" date="2020" name="Elife">
        <title>Loss of centromere function drives karyotype evolution in closely related Malassezia species.</title>
        <authorList>
            <person name="Sankaranarayanan S.R."/>
            <person name="Ianiri G."/>
            <person name="Coelho M.A."/>
            <person name="Reza M.H."/>
            <person name="Thimmappa B.C."/>
            <person name="Ganguly P."/>
            <person name="Vadnala R.N."/>
            <person name="Sun S."/>
            <person name="Siddharthan R."/>
            <person name="Tellgren-Roth C."/>
            <person name="Dawson T.L."/>
            <person name="Heitman J."/>
            <person name="Sanyal K."/>
        </authorList>
    </citation>
    <scope>NUCLEOTIDE SEQUENCE [LARGE SCALE GENOMIC DNA]</scope>
    <source>
        <strain evidence="3">CBS14141</strain>
    </source>
</reference>
<dbReference type="EMBL" id="CP046234">
    <property type="protein sequence ID" value="WFD46277.1"/>
    <property type="molecule type" value="Genomic_DNA"/>
</dbReference>
<feature type="compositionally biased region" description="Basic and acidic residues" evidence="2">
    <location>
        <begin position="129"/>
        <end position="139"/>
    </location>
</feature>
<feature type="region of interest" description="Disordered" evidence="2">
    <location>
        <begin position="123"/>
        <end position="175"/>
    </location>
</feature>
<dbReference type="Proteomes" id="UP000818624">
    <property type="component" value="Chromosome 1"/>
</dbReference>
<accession>A0ABY8EN78</accession>
<evidence type="ECO:0000256" key="1">
    <source>
        <dbReference type="ARBA" id="ARBA00007355"/>
    </source>
</evidence>
<dbReference type="PANTHER" id="PTHR32470">
    <property type="entry name" value="ADH DEHYDROGENASE [UBIQUINONE] 1 ALPHA SUBCOMPLEX ASSEMBLY FACTOR 2"/>
    <property type="match status" value="1"/>
</dbReference>
<comment type="similarity">
    <text evidence="1">Belongs to the complex I NDUFA12 subunit family.</text>
</comment>
<name>A0ABY8EN78_MALFU</name>
<gene>
    <name evidence="3" type="ORF">GLX27_000911</name>
</gene>
<dbReference type="Pfam" id="PF05071">
    <property type="entry name" value="NDUFA12"/>
    <property type="match status" value="1"/>
</dbReference>
<evidence type="ECO:0000313" key="3">
    <source>
        <dbReference type="EMBL" id="WFD46277.1"/>
    </source>
</evidence>
<dbReference type="PANTHER" id="PTHR32470:SF2">
    <property type="entry name" value="NADH DEHYDROGENASE [UBIQUINONE] 1 ALPHA SUBCOMPLEX ASSEMBLY FACTOR 2"/>
    <property type="match status" value="1"/>
</dbReference>
<sequence>MSSFWKTLSRVLRIGHARYMVGKDLAENTYYEFPALNGSKDPRHTRRVIKWKESRHMSDYNPKDIPIQWDAWMRHTRRQPPTIKELVQDLERQRIVLHNARVIEMREQAAQAQLETARQQEHAQALAEQQEREQRRLEQTRQAQAAADPELEAQRAEAAKSDIESATVKPARRRG</sequence>
<feature type="compositionally biased region" description="Basic and acidic residues" evidence="2">
    <location>
        <begin position="152"/>
        <end position="163"/>
    </location>
</feature>
<dbReference type="InterPro" id="IPR052618">
    <property type="entry name" value="ComplexI_NDUFA12"/>
</dbReference>
<protein>
    <recommendedName>
        <fullName evidence="5">NADH dehydrogenase [ubiquinone] 1 alpha subcomplex subunit</fullName>
    </recommendedName>
</protein>
<keyword evidence="4" id="KW-1185">Reference proteome</keyword>
<evidence type="ECO:0000256" key="2">
    <source>
        <dbReference type="SAM" id="MobiDB-lite"/>
    </source>
</evidence>
<proteinExistence type="inferred from homology"/>
<evidence type="ECO:0008006" key="5">
    <source>
        <dbReference type="Google" id="ProtNLM"/>
    </source>
</evidence>
<dbReference type="InterPro" id="IPR007763">
    <property type="entry name" value="NDUFA12"/>
</dbReference>